<feature type="transmembrane region" description="Helical" evidence="1">
    <location>
        <begin position="131"/>
        <end position="152"/>
    </location>
</feature>
<dbReference type="RefSeq" id="WP_381434339.1">
    <property type="nucleotide sequence ID" value="NZ_JBHSNO010000005.1"/>
</dbReference>
<evidence type="ECO:0000256" key="1">
    <source>
        <dbReference type="SAM" id="Phobius"/>
    </source>
</evidence>
<dbReference type="Pfam" id="PF13536">
    <property type="entry name" value="EmrE"/>
    <property type="match status" value="1"/>
</dbReference>
<organism evidence="2 3">
    <name type="scientific">Sporosarcina soli</name>
    <dbReference type="NCBI Taxonomy" id="334736"/>
    <lineage>
        <taxon>Bacteria</taxon>
        <taxon>Bacillati</taxon>
        <taxon>Bacillota</taxon>
        <taxon>Bacilli</taxon>
        <taxon>Bacillales</taxon>
        <taxon>Caryophanaceae</taxon>
        <taxon>Sporosarcina</taxon>
    </lineage>
</organism>
<keyword evidence="1" id="KW-1133">Transmembrane helix</keyword>
<name>A0ABW0TMC5_9BACL</name>
<keyword evidence="1" id="KW-0472">Membrane</keyword>
<dbReference type="InterPro" id="IPR032713">
    <property type="entry name" value="EmrE"/>
</dbReference>
<reference evidence="3" key="1">
    <citation type="journal article" date="2019" name="Int. J. Syst. Evol. Microbiol.">
        <title>The Global Catalogue of Microorganisms (GCM) 10K type strain sequencing project: providing services to taxonomists for standard genome sequencing and annotation.</title>
        <authorList>
            <consortium name="The Broad Institute Genomics Platform"/>
            <consortium name="The Broad Institute Genome Sequencing Center for Infectious Disease"/>
            <person name="Wu L."/>
            <person name="Ma J."/>
        </authorList>
    </citation>
    <scope>NUCLEOTIDE SEQUENCE [LARGE SCALE GENOMIC DNA]</scope>
    <source>
        <strain evidence="3">CGMCC 4.1434</strain>
    </source>
</reference>
<dbReference type="EMBL" id="JBHSNO010000005">
    <property type="protein sequence ID" value="MFC5589528.1"/>
    <property type="molecule type" value="Genomic_DNA"/>
</dbReference>
<feature type="transmembrane region" description="Helical" evidence="1">
    <location>
        <begin position="5"/>
        <end position="24"/>
    </location>
</feature>
<gene>
    <name evidence="2" type="ORF">ACFPRA_11550</name>
</gene>
<feature type="transmembrane region" description="Helical" evidence="1">
    <location>
        <begin position="198"/>
        <end position="218"/>
    </location>
</feature>
<feature type="transmembrane region" description="Helical" evidence="1">
    <location>
        <begin position="230"/>
        <end position="250"/>
    </location>
</feature>
<comment type="caution">
    <text evidence="2">The sequence shown here is derived from an EMBL/GenBank/DDBJ whole genome shotgun (WGS) entry which is preliminary data.</text>
</comment>
<feature type="transmembrane region" description="Helical" evidence="1">
    <location>
        <begin position="95"/>
        <end position="119"/>
    </location>
</feature>
<keyword evidence="3" id="KW-1185">Reference proteome</keyword>
<proteinExistence type="predicted"/>
<dbReference type="Proteomes" id="UP001596109">
    <property type="component" value="Unassembled WGS sequence"/>
</dbReference>
<feature type="transmembrane region" description="Helical" evidence="1">
    <location>
        <begin position="36"/>
        <end position="56"/>
    </location>
</feature>
<sequence length="326" mass="35625">MKEIWIGILASLFFAVTFILNRTMELSGGSWLWSSSLRYFFMVPFLLAIVAYRKGLGETKKEMFKKPVMFFIWSAVAFVLFYAPLTYAAAYSPGWLLAGTWQLTIVAGVLLAPFFTIIVKTKSGEQKFRQKIPAVSLCISLIILAGVVLIQIPHAQSVDIQTLWLGILPVIIAAVAYPLGNRKMMELLGGRLDTFQRVLGMTLMTLPIWIGVAIYALLTVGPPSIDQLTQSFIVAVSSGVIATTLFFMATDLARDNQGKLAAVEATQSTELIFAMFGEMILVGIALPGPISLVGIVVIIIGMGLHSFQTALEQRTKEQAPGQGRQA</sequence>
<keyword evidence="1" id="KW-0812">Transmembrane</keyword>
<accession>A0ABW0TMC5</accession>
<feature type="transmembrane region" description="Helical" evidence="1">
    <location>
        <begin position="158"/>
        <end position="177"/>
    </location>
</feature>
<protein>
    <submittedName>
        <fullName evidence="2">Multidrug resistance efflux transporter family protein</fullName>
    </submittedName>
</protein>
<feature type="transmembrane region" description="Helical" evidence="1">
    <location>
        <begin position="68"/>
        <end position="89"/>
    </location>
</feature>
<feature type="transmembrane region" description="Helical" evidence="1">
    <location>
        <begin position="271"/>
        <end position="304"/>
    </location>
</feature>
<evidence type="ECO:0000313" key="2">
    <source>
        <dbReference type="EMBL" id="MFC5589528.1"/>
    </source>
</evidence>
<evidence type="ECO:0000313" key="3">
    <source>
        <dbReference type="Proteomes" id="UP001596109"/>
    </source>
</evidence>